<evidence type="ECO:0000256" key="5">
    <source>
        <dbReference type="ARBA" id="ARBA00023242"/>
    </source>
</evidence>
<dbReference type="EMBL" id="NRDI02000015">
    <property type="protein sequence ID" value="KAI1510923.1"/>
    <property type="molecule type" value="Genomic_DNA"/>
</dbReference>
<dbReference type="AlphaFoldDB" id="A0A922N7A5"/>
<organism evidence="8 9">
    <name type="scientific">Pyrenophora tritici-repentis</name>
    <dbReference type="NCBI Taxonomy" id="45151"/>
    <lineage>
        <taxon>Eukaryota</taxon>
        <taxon>Fungi</taxon>
        <taxon>Dikarya</taxon>
        <taxon>Ascomycota</taxon>
        <taxon>Pezizomycotina</taxon>
        <taxon>Dothideomycetes</taxon>
        <taxon>Pleosporomycetidae</taxon>
        <taxon>Pleosporales</taxon>
        <taxon>Pleosporineae</taxon>
        <taxon>Pleosporaceae</taxon>
        <taxon>Pyrenophora</taxon>
    </lineage>
</organism>
<keyword evidence="3" id="KW-0863">Zinc-finger</keyword>
<gene>
    <name evidence="8" type="ORF">Ptr86124_010044</name>
</gene>
<feature type="region of interest" description="Disordered" evidence="6">
    <location>
        <begin position="1"/>
        <end position="23"/>
    </location>
</feature>
<dbReference type="PANTHER" id="PTHR46481:SF10">
    <property type="entry name" value="ZINC FINGER BED DOMAIN-CONTAINING PROTEIN 39"/>
    <property type="match status" value="1"/>
</dbReference>
<dbReference type="GO" id="GO:0008270">
    <property type="term" value="F:zinc ion binding"/>
    <property type="evidence" value="ECO:0007669"/>
    <property type="project" value="UniProtKB-KW"/>
</dbReference>
<evidence type="ECO:0000259" key="7">
    <source>
        <dbReference type="PROSITE" id="PS00028"/>
    </source>
</evidence>
<keyword evidence="9" id="KW-1185">Reference proteome</keyword>
<name>A0A922N7A5_9PLEO</name>
<dbReference type="SUPFAM" id="SSF53098">
    <property type="entry name" value="Ribonuclease H-like"/>
    <property type="match status" value="1"/>
</dbReference>
<reference evidence="9" key="1">
    <citation type="journal article" date="2022" name="Microb. Genom.">
        <title>A global pangenome for the wheat fungal pathogen Pyrenophora tritici-repentis and prediction of effector protein structural homology.</title>
        <authorList>
            <person name="Moolhuijzen P.M."/>
            <person name="See P.T."/>
            <person name="Shi G."/>
            <person name="Powell H.R."/>
            <person name="Cockram J."/>
            <person name="Jorgensen L.N."/>
            <person name="Benslimane H."/>
            <person name="Strelkov S.E."/>
            <person name="Turner J."/>
            <person name="Liu Z."/>
            <person name="Moffat C.S."/>
        </authorList>
    </citation>
    <scope>NUCLEOTIDE SEQUENCE [LARGE SCALE GENOMIC DNA]</scope>
</reference>
<feature type="region of interest" description="Disordered" evidence="6">
    <location>
        <begin position="339"/>
        <end position="369"/>
    </location>
</feature>
<evidence type="ECO:0000256" key="1">
    <source>
        <dbReference type="ARBA" id="ARBA00004123"/>
    </source>
</evidence>
<dbReference type="PROSITE" id="PS00028">
    <property type="entry name" value="ZINC_FINGER_C2H2_1"/>
    <property type="match status" value="1"/>
</dbReference>
<dbReference type="Pfam" id="PF05699">
    <property type="entry name" value="Dimer_Tnp_hAT"/>
    <property type="match status" value="1"/>
</dbReference>
<keyword evidence="2" id="KW-0479">Metal-binding</keyword>
<evidence type="ECO:0000256" key="4">
    <source>
        <dbReference type="ARBA" id="ARBA00022833"/>
    </source>
</evidence>
<comment type="subcellular location">
    <subcellularLocation>
        <location evidence="1">Nucleus</location>
    </subcellularLocation>
</comment>
<dbReference type="Proteomes" id="UP000249757">
    <property type="component" value="Unassembled WGS sequence"/>
</dbReference>
<feature type="domain" description="C2H2-type" evidence="7">
    <location>
        <begin position="51"/>
        <end position="73"/>
    </location>
</feature>
<dbReference type="InterPro" id="IPR012337">
    <property type="entry name" value="RNaseH-like_sf"/>
</dbReference>
<dbReference type="InterPro" id="IPR013087">
    <property type="entry name" value="Znf_C2H2_type"/>
</dbReference>
<dbReference type="InterPro" id="IPR008906">
    <property type="entry name" value="HATC_C_dom"/>
</dbReference>
<dbReference type="GO" id="GO:0046983">
    <property type="term" value="F:protein dimerization activity"/>
    <property type="evidence" value="ECO:0007669"/>
    <property type="project" value="InterPro"/>
</dbReference>
<protein>
    <submittedName>
        <fullName evidence="8">Dimer-Tnp-hAT dimerization containing protein</fullName>
    </submittedName>
</protein>
<sequence>MSSNTLSASAISTPPSRRPATPPHFDAVIRTETVCNTSNAKRQRLKKQYVCKRCRSWFSSHRVNSIHHVLAYHTTSESSQPSQTSSSSSQPAITSVFRTVSDQTIIRNAFNEQGYRDALVGLLTRRRIAFSSIEWSEMRDLALACNPFIEDQLITSRRTAVRLIASNYQLYKGHVIKGSLSTAVSPIHISTDLWTSPFRSSLLAVCAQWVDHEYKLQKALLGLPECRYSHSGEQQAHLLLQTLEEYGIQSRVGWHTGDNATSNDTCLEHLETLLRTKHNVKFTAKERRIRCIGHIINLSLQAFLLASSKEALTAALDAVTDVMGEELLAEFSSVLTSRQRNPRAQAQAVPQTSQRQRLSRRRRSVDSHGSVDEDFCGIENISTLRKLHQLCVWLRNSSIHAAEWDRKVGLRLGIDNQTRWSSWYSVMDRAIKKMAAIKVFMHDNEKHLNEIRLTSDDWDILQKAHTFLQPFASATLYAEGDKSSISQSLLIMDSLLVHYEQQKIHYSKDENEDLRMVRSIEMGWFVLEKYYNMTDQVPVYASAILLNPASRAAYLKKNWPAEWYEPAINAAQNFWVNEFKDALPLASPTASQQMAPPLKQRGAVLDQILQQMSVAAADQSNSDDLKIFAESPVIQIDCSPLEWWCRSEQRQRYPRLSNMAISILSIAAESSEPERTFSGARRTCSWDRSRLTCDNIEKIECIGSWLREGHIKPCSLNGMGLPMEPEQDDEAEMIRDEVEEILEWTLDSATINSIRSLS</sequence>
<comment type="caution">
    <text evidence="8">The sequence shown here is derived from an EMBL/GenBank/DDBJ whole genome shotgun (WGS) entry which is preliminary data.</text>
</comment>
<accession>A0A922N7A5</accession>
<evidence type="ECO:0000313" key="9">
    <source>
        <dbReference type="Proteomes" id="UP000249757"/>
    </source>
</evidence>
<keyword evidence="5" id="KW-0539">Nucleus</keyword>
<dbReference type="GO" id="GO:0005634">
    <property type="term" value="C:nucleus"/>
    <property type="evidence" value="ECO:0007669"/>
    <property type="project" value="UniProtKB-SubCell"/>
</dbReference>
<keyword evidence="4" id="KW-0862">Zinc</keyword>
<evidence type="ECO:0000256" key="3">
    <source>
        <dbReference type="ARBA" id="ARBA00022771"/>
    </source>
</evidence>
<feature type="compositionally biased region" description="Polar residues" evidence="6">
    <location>
        <begin position="339"/>
        <end position="350"/>
    </location>
</feature>
<proteinExistence type="predicted"/>
<evidence type="ECO:0000256" key="2">
    <source>
        <dbReference type="ARBA" id="ARBA00022723"/>
    </source>
</evidence>
<dbReference type="PANTHER" id="PTHR46481">
    <property type="entry name" value="ZINC FINGER BED DOMAIN-CONTAINING PROTEIN 4"/>
    <property type="match status" value="1"/>
</dbReference>
<dbReference type="InterPro" id="IPR052035">
    <property type="entry name" value="ZnF_BED_domain_contain"/>
</dbReference>
<evidence type="ECO:0000256" key="6">
    <source>
        <dbReference type="SAM" id="MobiDB-lite"/>
    </source>
</evidence>
<feature type="compositionally biased region" description="Polar residues" evidence="6">
    <location>
        <begin position="1"/>
        <end position="11"/>
    </location>
</feature>
<evidence type="ECO:0000313" key="8">
    <source>
        <dbReference type="EMBL" id="KAI1510923.1"/>
    </source>
</evidence>